<keyword evidence="4 12" id="KW-0812">Transmembrane</keyword>
<evidence type="ECO:0000256" key="12">
    <source>
        <dbReference type="SAM" id="Phobius"/>
    </source>
</evidence>
<dbReference type="SUPFAM" id="SSF109998">
    <property type="entry name" value="Triger factor/SurA peptide-binding domain-like"/>
    <property type="match status" value="1"/>
</dbReference>
<dbReference type="PROSITE" id="PS50198">
    <property type="entry name" value="PPIC_PPIASE_2"/>
    <property type="match status" value="1"/>
</dbReference>
<accession>A0ABV6BB37</accession>
<comment type="caution">
    <text evidence="14">The sequence shown here is derived from an EMBL/GenBank/DDBJ whole genome shotgun (WGS) entry which is preliminary data.</text>
</comment>
<keyword evidence="11" id="KW-0697">Rotamase</keyword>
<dbReference type="Gene3D" id="3.10.50.40">
    <property type="match status" value="1"/>
</dbReference>
<keyword evidence="7" id="KW-0143">Chaperone</keyword>
<feature type="transmembrane region" description="Helical" evidence="12">
    <location>
        <begin position="12"/>
        <end position="34"/>
    </location>
</feature>
<dbReference type="InterPro" id="IPR000297">
    <property type="entry name" value="PPIase_PpiC"/>
</dbReference>
<feature type="domain" description="PpiC" evidence="13">
    <location>
        <begin position="268"/>
        <end position="366"/>
    </location>
</feature>
<evidence type="ECO:0000313" key="15">
    <source>
        <dbReference type="Proteomes" id="UP001589813"/>
    </source>
</evidence>
<evidence type="ECO:0000256" key="10">
    <source>
        <dbReference type="ARBA" id="ARBA00042775"/>
    </source>
</evidence>
<dbReference type="InterPro" id="IPR027304">
    <property type="entry name" value="Trigger_fact/SurA_dom_sf"/>
</dbReference>
<evidence type="ECO:0000256" key="1">
    <source>
        <dbReference type="ARBA" id="ARBA00004382"/>
    </source>
</evidence>
<proteinExistence type="inferred from homology"/>
<dbReference type="EMBL" id="JBHLXP010000001">
    <property type="protein sequence ID" value="MFC0048089.1"/>
    <property type="molecule type" value="Genomic_DNA"/>
</dbReference>
<protein>
    <recommendedName>
        <fullName evidence="9">Periplasmic chaperone PpiD</fullName>
    </recommendedName>
    <alternativeName>
        <fullName evidence="10">Periplasmic folding chaperone</fullName>
    </alternativeName>
</protein>
<dbReference type="Gene3D" id="1.10.4030.10">
    <property type="entry name" value="Porin chaperone SurA, peptide-binding domain"/>
    <property type="match status" value="1"/>
</dbReference>
<dbReference type="PANTHER" id="PTHR47529">
    <property type="entry name" value="PEPTIDYL-PROLYL CIS-TRANS ISOMERASE D"/>
    <property type="match status" value="1"/>
</dbReference>
<keyword evidence="6 12" id="KW-0472">Membrane</keyword>
<dbReference type="SUPFAM" id="SSF54534">
    <property type="entry name" value="FKBP-like"/>
    <property type="match status" value="1"/>
</dbReference>
<keyword evidence="15" id="KW-1185">Reference proteome</keyword>
<dbReference type="RefSeq" id="WP_377241949.1">
    <property type="nucleotide sequence ID" value="NZ_JBHLXP010000001.1"/>
</dbReference>
<name>A0ABV6BB37_9GAMM</name>
<dbReference type="InterPro" id="IPR046357">
    <property type="entry name" value="PPIase_dom_sf"/>
</dbReference>
<evidence type="ECO:0000259" key="13">
    <source>
        <dbReference type="PROSITE" id="PS50198"/>
    </source>
</evidence>
<sequence>MLEKIRDGSQGIIAQVVLGLVILTFAVSGVSSYFGNNADQPVAVVNGEEISRTKFEQSYQNERARMEQQFGEMFASLAADTNYMNNFRNQVLERLIDETLLKQQSTVFGIAISDQFLKDAVLKMPEFQVDGAFNNDRYLAVLRQSNLTANQLRDLLREQYSRNQLLVGLAGSDFALPGEMKSLMTLQQQTRDIEYATVKATELAKDVKFDDAQLNTWYQQNQARYATPEQLSLQYVELNAADLAKDIQVNDGDISAYYNANLSRYQGEERRRVSHILLESAEDNADVKTKAEGILKELQGGADFAALAKQHSADTVSAENGGDLDFITKGVMEPEFETAAYALNKAGDLSAVVKTSFGYHIIKLTEVEAAKVKSIDEVKDTIVAAVKSEKSAEKFAELQQKLAEVSFEVADNLEDAATAVGAKVQTAAMFSRATAPGALNSPKFLDTVFNADFISAGTNSDVVELAPQHVVVARLVEHQPAKNKTFDEVKAEVQAAYIAEQSAELAQQKAAALLAELQAGKAISELVAANGLTLEKSVATARFGGALDAEIRTKAFELAKPTKDKTVSFGSTKLQSGDAALVLVSKVTDVPAQGEPAQAELDNLANQLSQSHFAIVQKALRERSEISRNLAVLTAATEQQ</sequence>
<gene>
    <name evidence="14" type="ORF">ACFFJP_07280</name>
</gene>
<comment type="similarity">
    <text evidence="8">Belongs to the PpiD chaperone family.</text>
</comment>
<evidence type="ECO:0000256" key="7">
    <source>
        <dbReference type="ARBA" id="ARBA00023186"/>
    </source>
</evidence>
<evidence type="ECO:0000256" key="9">
    <source>
        <dbReference type="ARBA" id="ARBA00040743"/>
    </source>
</evidence>
<evidence type="ECO:0000256" key="5">
    <source>
        <dbReference type="ARBA" id="ARBA00022989"/>
    </source>
</evidence>
<keyword evidence="5 12" id="KW-1133">Transmembrane helix</keyword>
<dbReference type="Pfam" id="PF13616">
    <property type="entry name" value="Rotamase_3"/>
    <property type="match status" value="1"/>
</dbReference>
<dbReference type="Pfam" id="PF13624">
    <property type="entry name" value="SurA_N_3"/>
    <property type="match status" value="1"/>
</dbReference>
<evidence type="ECO:0000256" key="6">
    <source>
        <dbReference type="ARBA" id="ARBA00023136"/>
    </source>
</evidence>
<dbReference type="InterPro" id="IPR052029">
    <property type="entry name" value="PpiD_chaperone"/>
</dbReference>
<organism evidence="14 15">
    <name type="scientific">Rheinheimera tilapiae</name>
    <dbReference type="NCBI Taxonomy" id="875043"/>
    <lineage>
        <taxon>Bacteria</taxon>
        <taxon>Pseudomonadati</taxon>
        <taxon>Pseudomonadota</taxon>
        <taxon>Gammaproteobacteria</taxon>
        <taxon>Chromatiales</taxon>
        <taxon>Chromatiaceae</taxon>
        <taxon>Rheinheimera</taxon>
    </lineage>
</organism>
<evidence type="ECO:0000256" key="3">
    <source>
        <dbReference type="ARBA" id="ARBA00022519"/>
    </source>
</evidence>
<keyword evidence="2" id="KW-1003">Cell membrane</keyword>
<comment type="subcellular location">
    <subcellularLocation>
        <location evidence="1">Cell inner membrane</location>
        <topology evidence="1">Single-pass type II membrane protein</topology>
        <orientation evidence="1">Periplasmic side</orientation>
    </subcellularLocation>
</comment>
<evidence type="ECO:0000313" key="14">
    <source>
        <dbReference type="EMBL" id="MFC0048089.1"/>
    </source>
</evidence>
<evidence type="ECO:0000256" key="2">
    <source>
        <dbReference type="ARBA" id="ARBA00022475"/>
    </source>
</evidence>
<dbReference type="PANTHER" id="PTHR47529:SF1">
    <property type="entry name" value="PERIPLASMIC CHAPERONE PPID"/>
    <property type="match status" value="1"/>
</dbReference>
<keyword evidence="11" id="KW-0413">Isomerase</keyword>
<evidence type="ECO:0000256" key="11">
    <source>
        <dbReference type="PROSITE-ProRule" id="PRU00278"/>
    </source>
</evidence>
<dbReference type="Proteomes" id="UP001589813">
    <property type="component" value="Unassembled WGS sequence"/>
</dbReference>
<evidence type="ECO:0000256" key="8">
    <source>
        <dbReference type="ARBA" id="ARBA00038408"/>
    </source>
</evidence>
<reference evidence="14 15" key="1">
    <citation type="submission" date="2024-09" db="EMBL/GenBank/DDBJ databases">
        <authorList>
            <person name="Sun Q."/>
            <person name="Mori K."/>
        </authorList>
    </citation>
    <scope>NUCLEOTIDE SEQUENCE [LARGE SCALE GENOMIC DNA]</scope>
    <source>
        <strain evidence="14 15">KCTC 23315</strain>
    </source>
</reference>
<keyword evidence="3" id="KW-0997">Cell inner membrane</keyword>
<evidence type="ECO:0000256" key="4">
    <source>
        <dbReference type="ARBA" id="ARBA00022692"/>
    </source>
</evidence>